<dbReference type="InterPro" id="IPR016030">
    <property type="entry name" value="CblAdoTrfase-like"/>
</dbReference>
<evidence type="ECO:0000256" key="4">
    <source>
        <dbReference type="SAM" id="MobiDB-lite"/>
    </source>
</evidence>
<dbReference type="SUPFAM" id="SSF89028">
    <property type="entry name" value="Cobalamin adenosyltransferase-like"/>
    <property type="match status" value="1"/>
</dbReference>
<protein>
    <recommendedName>
        <fullName evidence="5">Cobalamin adenosyltransferase-like domain-containing protein</fullName>
    </recommendedName>
</protein>
<reference evidence="6" key="1">
    <citation type="journal article" date="2014" name="Front. Microbiol.">
        <title>High frequency of phylogenetically diverse reductive dehalogenase-homologous genes in deep subseafloor sedimentary metagenomes.</title>
        <authorList>
            <person name="Kawai M."/>
            <person name="Futagami T."/>
            <person name="Toyoda A."/>
            <person name="Takaki Y."/>
            <person name="Nishi S."/>
            <person name="Hori S."/>
            <person name="Arai W."/>
            <person name="Tsubouchi T."/>
            <person name="Morono Y."/>
            <person name="Uchiyama I."/>
            <person name="Ito T."/>
            <person name="Fujiyama A."/>
            <person name="Inagaki F."/>
            <person name="Takami H."/>
        </authorList>
    </citation>
    <scope>NUCLEOTIDE SEQUENCE</scope>
    <source>
        <strain evidence="6">Expedition CK06-06</strain>
    </source>
</reference>
<feature type="non-terminal residue" evidence="6">
    <location>
        <position position="1"/>
    </location>
</feature>
<proteinExistence type="predicted"/>
<gene>
    <name evidence="6" type="ORF">S12H4_18261</name>
</gene>
<feature type="domain" description="Cobalamin adenosyltransferase-like" evidence="5">
    <location>
        <begin position="1"/>
        <end position="157"/>
    </location>
</feature>
<evidence type="ECO:0000313" key="6">
    <source>
        <dbReference type="EMBL" id="GAI74954.1"/>
    </source>
</evidence>
<dbReference type="Gene3D" id="1.20.1200.10">
    <property type="entry name" value="Cobalamin adenosyltransferase-like"/>
    <property type="match status" value="1"/>
</dbReference>
<evidence type="ECO:0000259" key="5">
    <source>
        <dbReference type="Pfam" id="PF01923"/>
    </source>
</evidence>
<evidence type="ECO:0000256" key="3">
    <source>
        <dbReference type="ARBA" id="ARBA00022840"/>
    </source>
</evidence>
<feature type="region of interest" description="Disordered" evidence="4">
    <location>
        <begin position="1"/>
        <end position="22"/>
    </location>
</feature>
<evidence type="ECO:0000256" key="1">
    <source>
        <dbReference type="ARBA" id="ARBA00022679"/>
    </source>
</evidence>
<keyword evidence="1" id="KW-0808">Transferase</keyword>
<evidence type="ECO:0000256" key="2">
    <source>
        <dbReference type="ARBA" id="ARBA00022741"/>
    </source>
</evidence>
<comment type="caution">
    <text evidence="6">The sequence shown here is derived from an EMBL/GenBank/DDBJ whole genome shotgun (WGS) entry which is preliminary data.</text>
</comment>
<dbReference type="NCBIfam" id="TIGR00636">
    <property type="entry name" value="PduO_Nterm"/>
    <property type="match status" value="1"/>
</dbReference>
<name>X1T4N5_9ZZZZ</name>
<dbReference type="GO" id="GO:0008817">
    <property type="term" value="F:corrinoid adenosyltransferase activity"/>
    <property type="evidence" value="ECO:0007669"/>
    <property type="project" value="TreeGrafter"/>
</dbReference>
<dbReference type="Pfam" id="PF01923">
    <property type="entry name" value="Cob_adeno_trans"/>
    <property type="match status" value="1"/>
</dbReference>
<sequence length="161" mass="17908">GETSLLGGQRIPKCDPRPDTYGTLDEASSALGVARAMTENQRIKDIILGVQKDLLVMGAELSSLPEDIDKLTQRISEGDVNRLEVVIDELQKDFELPKVFIYPGESVVSAQIDVARTIVRRAERKATKLKEDGLISNSEINKYLNRLADMLFTLARFEESS</sequence>
<accession>X1T4N5</accession>
<dbReference type="AlphaFoldDB" id="X1T4N5"/>
<dbReference type="PANTHER" id="PTHR12213">
    <property type="entry name" value="CORRINOID ADENOSYLTRANSFERASE"/>
    <property type="match status" value="1"/>
</dbReference>
<dbReference type="EMBL" id="BARW01009003">
    <property type="protein sequence ID" value="GAI74954.1"/>
    <property type="molecule type" value="Genomic_DNA"/>
</dbReference>
<keyword evidence="2" id="KW-0547">Nucleotide-binding</keyword>
<dbReference type="InterPro" id="IPR036451">
    <property type="entry name" value="CblAdoTrfase-like_sf"/>
</dbReference>
<keyword evidence="3" id="KW-0067">ATP-binding</keyword>
<dbReference type="PANTHER" id="PTHR12213:SF0">
    <property type="entry name" value="CORRINOID ADENOSYLTRANSFERASE MMAB"/>
    <property type="match status" value="1"/>
</dbReference>
<dbReference type="GO" id="GO:0005524">
    <property type="term" value="F:ATP binding"/>
    <property type="evidence" value="ECO:0007669"/>
    <property type="project" value="UniProtKB-KW"/>
</dbReference>
<dbReference type="InterPro" id="IPR029499">
    <property type="entry name" value="PduO-typ"/>
</dbReference>
<organism evidence="6">
    <name type="scientific">marine sediment metagenome</name>
    <dbReference type="NCBI Taxonomy" id="412755"/>
    <lineage>
        <taxon>unclassified sequences</taxon>
        <taxon>metagenomes</taxon>
        <taxon>ecological metagenomes</taxon>
    </lineage>
</organism>